<dbReference type="AlphaFoldDB" id="A0A0A5GKF6"/>
<dbReference type="CDD" id="cd08194">
    <property type="entry name" value="Fe-ADH-like"/>
    <property type="match status" value="1"/>
</dbReference>
<comment type="similarity">
    <text evidence="1">Belongs to the iron-containing alcohol dehydrogenase family.</text>
</comment>
<dbReference type="SUPFAM" id="SSF56796">
    <property type="entry name" value="Dehydroquinate synthase-like"/>
    <property type="match status" value="1"/>
</dbReference>
<dbReference type="InterPro" id="IPR039697">
    <property type="entry name" value="Alcohol_dehydrogenase_Fe"/>
</dbReference>
<dbReference type="GO" id="GO:0046872">
    <property type="term" value="F:metal ion binding"/>
    <property type="evidence" value="ECO:0007669"/>
    <property type="project" value="InterPro"/>
</dbReference>
<dbReference type="FunFam" id="1.20.1090.10:FF:000001">
    <property type="entry name" value="Aldehyde-alcohol dehydrogenase"/>
    <property type="match status" value="1"/>
</dbReference>
<reference evidence="6 7" key="1">
    <citation type="submission" date="2013-08" db="EMBL/GenBank/DDBJ databases">
        <authorList>
            <person name="Huang J."/>
            <person name="Wang G."/>
        </authorList>
    </citation>
    <scope>NUCLEOTIDE SEQUENCE [LARGE SCALE GENOMIC DNA]</scope>
    <source>
        <strain evidence="6 7">BH030004</strain>
    </source>
</reference>
<dbReference type="Pfam" id="PF25137">
    <property type="entry name" value="ADH_Fe_C"/>
    <property type="match status" value="1"/>
</dbReference>
<comment type="caution">
    <text evidence="6">The sequence shown here is derived from an EMBL/GenBank/DDBJ whole genome shotgun (WGS) entry which is preliminary data.</text>
</comment>
<protein>
    <submittedName>
        <fullName evidence="6">Alcohol dehydrogenase</fullName>
    </submittedName>
</protein>
<evidence type="ECO:0000256" key="3">
    <source>
        <dbReference type="ARBA" id="ARBA00023027"/>
    </source>
</evidence>
<proteinExistence type="inferred from homology"/>
<keyword evidence="3" id="KW-0520">NAD</keyword>
<feature type="domain" description="Fe-containing alcohol dehydrogenase-like C-terminal" evidence="5">
    <location>
        <begin position="189"/>
        <end position="384"/>
    </location>
</feature>
<dbReference type="PANTHER" id="PTHR11496">
    <property type="entry name" value="ALCOHOL DEHYDROGENASE"/>
    <property type="match status" value="1"/>
</dbReference>
<dbReference type="eggNOG" id="COG1454">
    <property type="taxonomic scope" value="Bacteria"/>
</dbReference>
<dbReference type="InterPro" id="IPR018211">
    <property type="entry name" value="ADH_Fe_CS"/>
</dbReference>
<dbReference type="InterPro" id="IPR001670">
    <property type="entry name" value="ADH_Fe/GldA"/>
</dbReference>
<dbReference type="PROSITE" id="PS00913">
    <property type="entry name" value="ADH_IRON_1"/>
    <property type="match status" value="1"/>
</dbReference>
<evidence type="ECO:0000259" key="4">
    <source>
        <dbReference type="Pfam" id="PF00465"/>
    </source>
</evidence>
<dbReference type="STRING" id="1385511.GCA_000425225_00240"/>
<keyword evidence="7" id="KW-1185">Reference proteome</keyword>
<evidence type="ECO:0000313" key="7">
    <source>
        <dbReference type="Proteomes" id="UP000030403"/>
    </source>
</evidence>
<accession>A0A0A5GKF6</accession>
<dbReference type="Gene3D" id="1.20.1090.10">
    <property type="entry name" value="Dehydroquinate synthase-like - alpha domain"/>
    <property type="match status" value="1"/>
</dbReference>
<dbReference type="InterPro" id="IPR056798">
    <property type="entry name" value="ADH_Fe_C"/>
</dbReference>
<feature type="domain" description="Alcohol dehydrogenase iron-type/glycerol dehydrogenase GldA" evidence="4">
    <location>
        <begin position="10"/>
        <end position="178"/>
    </location>
</feature>
<dbReference type="Pfam" id="PF00465">
    <property type="entry name" value="Fe-ADH"/>
    <property type="match status" value="1"/>
</dbReference>
<dbReference type="FunFam" id="3.40.50.1970:FF:000003">
    <property type="entry name" value="Alcohol dehydrogenase, iron-containing"/>
    <property type="match status" value="1"/>
</dbReference>
<evidence type="ECO:0000256" key="2">
    <source>
        <dbReference type="ARBA" id="ARBA00023002"/>
    </source>
</evidence>
<evidence type="ECO:0000313" key="6">
    <source>
        <dbReference type="EMBL" id="KGX91713.1"/>
    </source>
</evidence>
<sequence length="401" mass="43309">MDREAIFRSPQTIEYGRGAFNQVGKEASKRGRKALVISDHVMESLGYVSKCQEQLSEENMSSVVYLGVGTEPTDTYVAEGLDLFQQEQCDIIISLGGGSCIDTAKSVAVIATNGGYIGDYMGNKKLATISAVPHLSIPTTAGTGSEATDVTVITNTTNDVKMMVKQPTFLPEVAVVDPLLTTSAPKHVTAATGVDALSHAIEAYLSKRAHPMTDMMALSAMDLIVNNIMEAYEDSENITAKENMSLGALQAGWAFSNSSVCLVHGMSRPIGALFHVPHGFSNAMLLPAVLEYSRDSAIERLADLGRIFDPKAKNQSDEKAADIAVSSVRELCLKLNIPNLLGWGIDQKEFENAVTKMAEDAIESGSPGNNPRVPSHSEIEKLYQVCYDYDFSNDSERIVEV</sequence>
<evidence type="ECO:0000256" key="1">
    <source>
        <dbReference type="ARBA" id="ARBA00007358"/>
    </source>
</evidence>
<evidence type="ECO:0000259" key="5">
    <source>
        <dbReference type="Pfam" id="PF25137"/>
    </source>
</evidence>
<dbReference type="GO" id="GO:0004022">
    <property type="term" value="F:alcohol dehydrogenase (NAD+) activity"/>
    <property type="evidence" value="ECO:0007669"/>
    <property type="project" value="UniProtKB-ARBA"/>
</dbReference>
<dbReference type="Proteomes" id="UP000030403">
    <property type="component" value="Unassembled WGS sequence"/>
</dbReference>
<dbReference type="RefSeq" id="WP_027445308.1">
    <property type="nucleotide sequence ID" value="NZ_AULJ01000001.1"/>
</dbReference>
<keyword evidence="2" id="KW-0560">Oxidoreductase</keyword>
<dbReference type="Gene3D" id="3.40.50.1970">
    <property type="match status" value="1"/>
</dbReference>
<gene>
    <name evidence="6" type="ORF">N783_00070</name>
</gene>
<name>A0A0A5GKF6_9BACI</name>
<dbReference type="PANTHER" id="PTHR11496:SF102">
    <property type="entry name" value="ALCOHOL DEHYDROGENASE 4"/>
    <property type="match status" value="1"/>
</dbReference>
<organism evidence="6 7">
    <name type="scientific">Pontibacillus marinus BH030004 = DSM 16465</name>
    <dbReference type="NCBI Taxonomy" id="1385511"/>
    <lineage>
        <taxon>Bacteria</taxon>
        <taxon>Bacillati</taxon>
        <taxon>Bacillota</taxon>
        <taxon>Bacilli</taxon>
        <taxon>Bacillales</taxon>
        <taxon>Bacillaceae</taxon>
        <taxon>Pontibacillus</taxon>
    </lineage>
</organism>
<dbReference type="EMBL" id="AVPF01000001">
    <property type="protein sequence ID" value="KGX91713.1"/>
    <property type="molecule type" value="Genomic_DNA"/>
</dbReference>
<dbReference type="OrthoDB" id="9815791at2"/>